<dbReference type="Pfam" id="PF13409">
    <property type="entry name" value="GST_N_2"/>
    <property type="match status" value="1"/>
</dbReference>
<dbReference type="Pfam" id="PF13410">
    <property type="entry name" value="GST_C_2"/>
    <property type="match status" value="1"/>
</dbReference>
<dbReference type="Gene3D" id="3.40.50.1000">
    <property type="entry name" value="HAD superfamily/HAD-like"/>
    <property type="match status" value="1"/>
</dbReference>
<dbReference type="Proteomes" id="UP000596276">
    <property type="component" value="Chromosome 7"/>
</dbReference>
<organism evidence="2 3">
    <name type="scientific">Aspergillus flavus (strain ATCC 200026 / FGSC A1120 / IAM 13836 / NRRL 3357 / JCM 12722 / SRRC 167)</name>
    <dbReference type="NCBI Taxonomy" id="332952"/>
    <lineage>
        <taxon>Eukaryota</taxon>
        <taxon>Fungi</taxon>
        <taxon>Dikarya</taxon>
        <taxon>Ascomycota</taxon>
        <taxon>Pezizomycotina</taxon>
        <taxon>Eurotiomycetes</taxon>
        <taxon>Eurotiomycetidae</taxon>
        <taxon>Eurotiales</taxon>
        <taxon>Aspergillaceae</taxon>
        <taxon>Aspergillus</taxon>
        <taxon>Aspergillus subgen. Circumdati</taxon>
    </lineage>
</organism>
<protein>
    <submittedName>
        <fullName evidence="2">HAD-like domain-containing protein</fullName>
    </submittedName>
</protein>
<dbReference type="Gene3D" id="3.40.30.10">
    <property type="entry name" value="Glutaredoxin"/>
    <property type="match status" value="1"/>
</dbReference>
<dbReference type="AlphaFoldDB" id="A0A7U2MY32"/>
<dbReference type="InterPro" id="IPR004045">
    <property type="entry name" value="Glutathione_S-Trfase_N"/>
</dbReference>
<dbReference type="VEuPathDB" id="FungiDB:F9C07_2063595"/>
<dbReference type="InterPro" id="IPR016639">
    <property type="entry name" value="GST_Omega/GSH"/>
</dbReference>
<dbReference type="NCBIfam" id="TIGR01493">
    <property type="entry name" value="HAD-SF-IA-v2"/>
    <property type="match status" value="1"/>
</dbReference>
<dbReference type="PANTHER" id="PTHR32419:SF25">
    <property type="entry name" value="GLUTATHIONE S-TRANSFERASE (EUROFUNG)"/>
    <property type="match status" value="1"/>
</dbReference>
<keyword evidence="3" id="KW-1185">Reference proteome</keyword>
<dbReference type="InterPro" id="IPR036249">
    <property type="entry name" value="Thioredoxin-like_sf"/>
</dbReference>
<proteinExistence type="predicted"/>
<dbReference type="InterPro" id="IPR036412">
    <property type="entry name" value="HAD-like_sf"/>
</dbReference>
<dbReference type="InterPro" id="IPR006439">
    <property type="entry name" value="HAD-SF_hydro_IA"/>
</dbReference>
<dbReference type="GO" id="GO:0005737">
    <property type="term" value="C:cytoplasm"/>
    <property type="evidence" value="ECO:0007669"/>
    <property type="project" value="TreeGrafter"/>
</dbReference>
<dbReference type="SUPFAM" id="SSF56784">
    <property type="entry name" value="HAD-like"/>
    <property type="match status" value="1"/>
</dbReference>
<dbReference type="GO" id="GO:0004364">
    <property type="term" value="F:glutathione transferase activity"/>
    <property type="evidence" value="ECO:0007669"/>
    <property type="project" value="InterPro"/>
</dbReference>
<dbReference type="SFLD" id="SFLDS00003">
    <property type="entry name" value="Haloacid_Dehalogenase"/>
    <property type="match status" value="1"/>
</dbReference>
<evidence type="ECO:0000313" key="2">
    <source>
        <dbReference type="EMBL" id="QRD92004.1"/>
    </source>
</evidence>
<sequence>MPIDILPKVLFFDVFGTVVEWCPSVTRELKDAAERALHDPRKPIPPDERARVSQMTFTDWLSIAEDWRQSYGQFTAQFDPSQGFVSVDQHHFTALSKLLQERKIGNLFTDSERWDLSLCWHRLAPWPDSVRGLELLSRRFRTCTLSNGNVSLLEDLRRFGSLPFTDIASAEDFGAYKPSPQVYRGAAARFDVDPSHCALVAAHLSDLKAAKAQGFQTIYVARSKEETEDIAQAKQEGYVDLWIELNTGIQEHEVYRHADADGHFRRKASVFRSSVSSDPAAEFPAEKDRYVLYLGYGCPWAHRTNIVRSLKGLEEIIQLVVLDPELGPDGWFFSGRWGSAEKDPLYGFTQLRQLYFKANPAYEGRYTIPVLWDKKKGTIVNNESSEIIRMFYTEFDHLLPDELREINRPGGGFYPQPLRKDIDEMNDWVYHQINNGVYKTGFATTQEAYKENIYPLFEALDRIENHLAQPGHQPYLFGENITEADIRLYTTIARFDVAYYLIFKCNLKMIRHDYPRIHDWYRRLYFDESKRTRGGAFKKTTYFDIVSSVLGDLADLTKSLILACSTNLAT</sequence>
<dbReference type="PANTHER" id="PTHR32419">
    <property type="entry name" value="GLUTATHIONYL-HYDROQUINONE REDUCTASE"/>
    <property type="match status" value="1"/>
</dbReference>
<accession>A0A7U2MY32</accession>
<dbReference type="GO" id="GO:0016791">
    <property type="term" value="F:phosphatase activity"/>
    <property type="evidence" value="ECO:0007669"/>
    <property type="project" value="UniProtKB-ARBA"/>
</dbReference>
<dbReference type="Pfam" id="PF00702">
    <property type="entry name" value="Hydrolase"/>
    <property type="match status" value="1"/>
</dbReference>
<dbReference type="VEuPathDB" id="FungiDB:AFLA_008315"/>
<dbReference type="CDD" id="cd03190">
    <property type="entry name" value="GST_C_Omega_like"/>
    <property type="match status" value="1"/>
</dbReference>
<dbReference type="Gene3D" id="1.20.1050.10">
    <property type="match status" value="1"/>
</dbReference>
<dbReference type="InterPro" id="IPR023214">
    <property type="entry name" value="HAD_sf"/>
</dbReference>
<dbReference type="PROSITE" id="PS50405">
    <property type="entry name" value="GST_CTER"/>
    <property type="match status" value="1"/>
</dbReference>
<dbReference type="InterPro" id="IPR036282">
    <property type="entry name" value="Glutathione-S-Trfase_C_sf"/>
</dbReference>
<dbReference type="InterPro" id="IPR047047">
    <property type="entry name" value="GST_Omega-like_C"/>
</dbReference>
<dbReference type="PRINTS" id="PR00413">
    <property type="entry name" value="HADHALOGNASE"/>
</dbReference>
<evidence type="ECO:0000313" key="3">
    <source>
        <dbReference type="Proteomes" id="UP000596276"/>
    </source>
</evidence>
<feature type="domain" description="GST C-terminal" evidence="1">
    <location>
        <begin position="415"/>
        <end position="542"/>
    </location>
</feature>
<name>A0A7U2MY32_ASPFN</name>
<dbReference type="InterPro" id="IPR010987">
    <property type="entry name" value="Glutathione-S-Trfase_C-like"/>
</dbReference>
<reference evidence="3" key="1">
    <citation type="journal article" date="2021" name="G3 (Bethesda)">
        <title>Chromosome assembled and annotated genome sequence of Aspergillus flavus NRRL 3357.</title>
        <authorList>
            <person name="Skerker J.M."/>
            <person name="Pianalto K.M."/>
            <person name="Mondo S.J."/>
            <person name="Yang K."/>
            <person name="Arkin A.P."/>
            <person name="Keller N.P."/>
            <person name="Grigoriev I.V."/>
            <person name="Louise Glass N.L."/>
        </authorList>
    </citation>
    <scope>NUCLEOTIDE SEQUENCE [LARGE SCALE GENOMIC DNA]</scope>
    <source>
        <strain evidence="3">ATCC 200026 / FGSC A1120 / IAM 13836 / NRRL 3357 / JCM 12722 / SRRC 167</strain>
    </source>
</reference>
<dbReference type="VEuPathDB" id="FungiDB:AFLA_008314"/>
<dbReference type="SUPFAM" id="SSF47616">
    <property type="entry name" value="GST C-terminal domain-like"/>
    <property type="match status" value="1"/>
</dbReference>
<dbReference type="InterPro" id="IPR023198">
    <property type="entry name" value="PGP-like_dom2"/>
</dbReference>
<dbReference type="Gene3D" id="1.10.150.240">
    <property type="entry name" value="Putative phosphatase, domain 2"/>
    <property type="match status" value="1"/>
</dbReference>
<gene>
    <name evidence="2" type="ORF">F9C07_2063595</name>
</gene>
<dbReference type="SFLD" id="SFLDG01129">
    <property type="entry name" value="C1.5:_HAD__Beta-PGM__Phosphata"/>
    <property type="match status" value="1"/>
</dbReference>
<dbReference type="EMBL" id="CP044617">
    <property type="protein sequence ID" value="QRD92004.1"/>
    <property type="molecule type" value="Genomic_DNA"/>
</dbReference>
<dbReference type="SUPFAM" id="SSF52833">
    <property type="entry name" value="Thioredoxin-like"/>
    <property type="match status" value="1"/>
</dbReference>
<evidence type="ECO:0000259" key="1">
    <source>
        <dbReference type="PROSITE" id="PS50405"/>
    </source>
</evidence>